<evidence type="ECO:0000313" key="2">
    <source>
        <dbReference type="Proteomes" id="UP000051054"/>
    </source>
</evidence>
<protein>
    <submittedName>
        <fullName evidence="1">Uncharacterized protein</fullName>
    </submittedName>
</protein>
<name>A0A0R1WY13_9LACO</name>
<gene>
    <name evidence="1" type="ORF">FC40_GL000441</name>
</gene>
<keyword evidence="2" id="KW-1185">Reference proteome</keyword>
<dbReference type="EMBL" id="AZGD01000087">
    <property type="protein sequence ID" value="KRM19148.1"/>
    <property type="molecule type" value="Genomic_DNA"/>
</dbReference>
<accession>A0A0R1WY13</accession>
<dbReference type="AlphaFoldDB" id="A0A0R1WY13"/>
<dbReference type="PATRIC" id="fig|1423755.3.peg.491"/>
<dbReference type="Proteomes" id="UP000051054">
    <property type="component" value="Unassembled WGS sequence"/>
</dbReference>
<reference evidence="1 2" key="1">
    <citation type="journal article" date="2015" name="Genome Announc.">
        <title>Expanding the biotechnology potential of lactobacilli through comparative genomics of 213 strains and associated genera.</title>
        <authorList>
            <person name="Sun Z."/>
            <person name="Harris H.M."/>
            <person name="McCann A."/>
            <person name="Guo C."/>
            <person name="Argimon S."/>
            <person name="Zhang W."/>
            <person name="Yang X."/>
            <person name="Jeffery I.B."/>
            <person name="Cooney J.C."/>
            <person name="Kagawa T.F."/>
            <person name="Liu W."/>
            <person name="Song Y."/>
            <person name="Salvetti E."/>
            <person name="Wrobel A."/>
            <person name="Rasinkangas P."/>
            <person name="Parkhill J."/>
            <person name="Rea M.C."/>
            <person name="O'Sullivan O."/>
            <person name="Ritari J."/>
            <person name="Douillard F.P."/>
            <person name="Paul Ross R."/>
            <person name="Yang R."/>
            <person name="Briner A.E."/>
            <person name="Felis G.E."/>
            <person name="de Vos W.M."/>
            <person name="Barrangou R."/>
            <person name="Klaenhammer T.R."/>
            <person name="Caufield P.W."/>
            <person name="Cui Y."/>
            <person name="Zhang H."/>
            <person name="O'Toole P.W."/>
        </authorList>
    </citation>
    <scope>NUCLEOTIDE SEQUENCE [LARGE SCALE GENOMIC DNA]</scope>
    <source>
        <strain evidence="1 2">DSM 18933</strain>
    </source>
</reference>
<sequence length="89" mass="10903">MTKENKKEVFYQSQEDLDNQKLTPREELFLDLEDMLMANPHYRDYFFKSCMQEPEIREVILTVFYEFLTVHIDQKDDLDEVIKKFESEN</sequence>
<evidence type="ECO:0000313" key="1">
    <source>
        <dbReference type="EMBL" id="KRM19148.1"/>
    </source>
</evidence>
<comment type="caution">
    <text evidence="1">The sequence shown here is derived from an EMBL/GenBank/DDBJ whole genome shotgun (WGS) entry which is preliminary data.</text>
</comment>
<dbReference type="RefSeq" id="WP_025022265.1">
    <property type="nucleotide sequence ID" value="NZ_AZGD01000087.1"/>
</dbReference>
<organism evidence="1 2">
    <name type="scientific">Ligilactobacillus hayakitensis DSM 18933 = JCM 14209</name>
    <dbReference type="NCBI Taxonomy" id="1423755"/>
    <lineage>
        <taxon>Bacteria</taxon>
        <taxon>Bacillati</taxon>
        <taxon>Bacillota</taxon>
        <taxon>Bacilli</taxon>
        <taxon>Lactobacillales</taxon>
        <taxon>Lactobacillaceae</taxon>
        <taxon>Ligilactobacillus</taxon>
    </lineage>
</organism>
<proteinExistence type="predicted"/>
<dbReference type="STRING" id="1423755.FC40_GL000441"/>